<evidence type="ECO:0000256" key="4">
    <source>
        <dbReference type="ARBA" id="ARBA00023242"/>
    </source>
</evidence>
<feature type="region of interest" description="Disordered" evidence="5">
    <location>
        <begin position="1"/>
        <end position="21"/>
    </location>
</feature>
<feature type="compositionally biased region" description="Basic residues" evidence="5">
    <location>
        <begin position="11"/>
        <end position="21"/>
    </location>
</feature>
<name>A0A0U4Z5B9_ASPCI</name>
<feature type="region of interest" description="Disordered" evidence="5">
    <location>
        <begin position="343"/>
        <end position="364"/>
    </location>
</feature>
<dbReference type="PANTHER" id="PTHR47784:SF5">
    <property type="entry name" value="STEROL UPTAKE CONTROL PROTEIN 2"/>
    <property type="match status" value="1"/>
</dbReference>
<dbReference type="InterPro" id="IPR036864">
    <property type="entry name" value="Zn2-C6_fun-type_DNA-bd_sf"/>
</dbReference>
<dbReference type="GO" id="GO:0001228">
    <property type="term" value="F:DNA-binding transcription activator activity, RNA polymerase II-specific"/>
    <property type="evidence" value="ECO:0007669"/>
    <property type="project" value="TreeGrafter"/>
</dbReference>
<keyword evidence="2" id="KW-0238">DNA-binding</keyword>
<dbReference type="SMART" id="SM00066">
    <property type="entry name" value="GAL4"/>
    <property type="match status" value="1"/>
</dbReference>
<dbReference type="PANTHER" id="PTHR47784">
    <property type="entry name" value="STEROL UPTAKE CONTROL PROTEIN 2"/>
    <property type="match status" value="1"/>
</dbReference>
<accession>A0A0U4Z5B9</accession>
<dbReference type="STRING" id="454130.A0A0U4Z5B9"/>
<dbReference type="Pfam" id="PF00172">
    <property type="entry name" value="Zn_clus"/>
    <property type="match status" value="1"/>
</dbReference>
<evidence type="ECO:0000313" key="8">
    <source>
        <dbReference type="Proteomes" id="UP000054771"/>
    </source>
</evidence>
<evidence type="ECO:0000256" key="1">
    <source>
        <dbReference type="ARBA" id="ARBA00023015"/>
    </source>
</evidence>
<evidence type="ECO:0000256" key="3">
    <source>
        <dbReference type="ARBA" id="ARBA00023163"/>
    </source>
</evidence>
<dbReference type="Proteomes" id="UP000054771">
    <property type="component" value="Unassembled WGS sequence"/>
</dbReference>
<dbReference type="GO" id="GO:0008270">
    <property type="term" value="F:zinc ion binding"/>
    <property type="evidence" value="ECO:0007669"/>
    <property type="project" value="InterPro"/>
</dbReference>
<keyword evidence="3" id="KW-0804">Transcription</keyword>
<dbReference type="EMBL" id="CDMC01000004">
    <property type="protein sequence ID" value="CEL04901.1"/>
    <property type="molecule type" value="Genomic_DNA"/>
</dbReference>
<protein>
    <recommendedName>
        <fullName evidence="6">Zn(2)-C6 fungal-type domain-containing protein</fullName>
    </recommendedName>
</protein>
<dbReference type="PROSITE" id="PS50048">
    <property type="entry name" value="ZN2_CY6_FUNGAL_2"/>
    <property type="match status" value="1"/>
</dbReference>
<dbReference type="OrthoDB" id="3546279at2759"/>
<dbReference type="Gene3D" id="4.10.240.10">
    <property type="entry name" value="Zn(2)-C6 fungal-type DNA-binding domain"/>
    <property type="match status" value="1"/>
</dbReference>
<dbReference type="InterPro" id="IPR053157">
    <property type="entry name" value="Sterol_Uptake_Regulator"/>
</dbReference>
<keyword evidence="8" id="KW-1185">Reference proteome</keyword>
<evidence type="ECO:0000259" key="6">
    <source>
        <dbReference type="PROSITE" id="PS50048"/>
    </source>
</evidence>
<organism evidence="7 8">
    <name type="scientific">Aspergillus calidoustus</name>
    <dbReference type="NCBI Taxonomy" id="454130"/>
    <lineage>
        <taxon>Eukaryota</taxon>
        <taxon>Fungi</taxon>
        <taxon>Dikarya</taxon>
        <taxon>Ascomycota</taxon>
        <taxon>Pezizomycotina</taxon>
        <taxon>Eurotiomycetes</taxon>
        <taxon>Eurotiomycetidae</taxon>
        <taxon>Eurotiales</taxon>
        <taxon>Aspergillaceae</taxon>
        <taxon>Aspergillus</taxon>
        <taxon>Aspergillus subgen. Nidulantes</taxon>
    </lineage>
</organism>
<evidence type="ECO:0000313" key="7">
    <source>
        <dbReference type="EMBL" id="CEL04901.1"/>
    </source>
</evidence>
<reference evidence="8" key="1">
    <citation type="journal article" date="2016" name="Genome Announc.">
        <title>Draft genome sequences of fungus Aspergillus calidoustus.</title>
        <authorList>
            <person name="Horn F."/>
            <person name="Linde J."/>
            <person name="Mattern D.J."/>
            <person name="Walther G."/>
            <person name="Guthke R."/>
            <person name="Scherlach K."/>
            <person name="Martin K."/>
            <person name="Brakhage A.A."/>
            <person name="Petzke L."/>
            <person name="Valiante V."/>
        </authorList>
    </citation>
    <scope>NUCLEOTIDE SEQUENCE [LARGE SCALE GENOMIC DNA]</scope>
    <source>
        <strain evidence="8">SF006504</strain>
    </source>
</reference>
<keyword evidence="1" id="KW-0805">Transcription regulation</keyword>
<evidence type="ECO:0000256" key="5">
    <source>
        <dbReference type="SAM" id="MobiDB-lite"/>
    </source>
</evidence>
<proteinExistence type="predicted"/>
<dbReference type="SUPFAM" id="SSF57701">
    <property type="entry name" value="Zn2/Cys6 DNA-binding domain"/>
    <property type="match status" value="1"/>
</dbReference>
<dbReference type="GO" id="GO:0003677">
    <property type="term" value="F:DNA binding"/>
    <property type="evidence" value="ECO:0007669"/>
    <property type="project" value="UniProtKB-KW"/>
</dbReference>
<sequence>MSAHDQSLRGAQKRLRATHTKSRQGCYTCKSRRVKCDEAKPICGACALRNAPCGYPRPTSRQARRERQDEVPMAGEAGHMVPPFSHDGSPRALDFNLPSPPAPTAEVNPGSMNMVDLRLLSHFIIRTSKRMSLNPYRQKVWETVIPGLAADHDFLMHLVLALAGLDHYPLETQPVAALPLPCGRAISSDNGTPIHALHHMQVVVGHHQCGLQGFRDTLFTLSDSNCNAVFAGSMLLVAFAFASLRVRNWSDSHISISTSSPLPTLRLDWIYLIRGLTTVVRQCWPALRMGPFREILQHPEATEDWKMYPDTMFTAVTAPAGCSPRIARFCRGAYEALSRLKSLQGSTPSPMDEDSPRSRMDHPSSALKEGLDLLESMYMRILYVVQFWRDETHPDTGVSLAVAIQADMENAAVMGWPQALSEDFLASLGSPDVTPNASLVVLAHLYLTLALFEATWFLNGAFDEEIMKIDTLFKASRDETFVALMHWPVTVLHG</sequence>
<dbReference type="OMA" id="DWIFLIH"/>
<gene>
    <name evidence="7" type="ORF">ASPCAL06025</name>
</gene>
<dbReference type="AlphaFoldDB" id="A0A0U4Z5B9"/>
<dbReference type="PROSITE" id="PS00463">
    <property type="entry name" value="ZN2_CY6_FUNGAL_1"/>
    <property type="match status" value="1"/>
</dbReference>
<keyword evidence="4" id="KW-0539">Nucleus</keyword>
<dbReference type="CDD" id="cd00067">
    <property type="entry name" value="GAL4"/>
    <property type="match status" value="1"/>
</dbReference>
<evidence type="ECO:0000256" key="2">
    <source>
        <dbReference type="ARBA" id="ARBA00023125"/>
    </source>
</evidence>
<dbReference type="InterPro" id="IPR001138">
    <property type="entry name" value="Zn2Cys6_DnaBD"/>
</dbReference>
<feature type="domain" description="Zn(2)-C6 fungal-type" evidence="6">
    <location>
        <begin position="25"/>
        <end position="55"/>
    </location>
</feature>